<comment type="caution">
    <text evidence="12">The sequence shown here is derived from an EMBL/GenBank/DDBJ whole genome shotgun (WGS) entry which is preliminary data.</text>
</comment>
<feature type="transmembrane region" description="Helical" evidence="10">
    <location>
        <begin position="90"/>
        <end position="109"/>
    </location>
</feature>
<evidence type="ECO:0000256" key="9">
    <source>
        <dbReference type="SAM" id="MobiDB-lite"/>
    </source>
</evidence>
<keyword evidence="3" id="KW-1003">Cell membrane</keyword>
<comment type="subcellular location">
    <subcellularLocation>
        <location evidence="1">Cell membrane</location>
        <topology evidence="1">Multi-pass membrane protein</topology>
    </subcellularLocation>
</comment>
<evidence type="ECO:0000256" key="10">
    <source>
        <dbReference type="SAM" id="Phobius"/>
    </source>
</evidence>
<evidence type="ECO:0000256" key="6">
    <source>
        <dbReference type="ARBA" id="ARBA00023136"/>
    </source>
</evidence>
<keyword evidence="6 10" id="KW-0472">Membrane</keyword>
<evidence type="ECO:0000256" key="8">
    <source>
        <dbReference type="ARBA" id="ARBA00038459"/>
    </source>
</evidence>
<keyword evidence="13" id="KW-1185">Reference proteome</keyword>
<dbReference type="InterPro" id="IPR020846">
    <property type="entry name" value="MFS_dom"/>
</dbReference>
<dbReference type="EMBL" id="JAGPYM010000110">
    <property type="protein sequence ID" value="KAH6867310.1"/>
    <property type="molecule type" value="Genomic_DNA"/>
</dbReference>
<dbReference type="PROSITE" id="PS50850">
    <property type="entry name" value="MFS"/>
    <property type="match status" value="1"/>
</dbReference>
<evidence type="ECO:0000256" key="1">
    <source>
        <dbReference type="ARBA" id="ARBA00004651"/>
    </source>
</evidence>
<dbReference type="PANTHER" id="PTHR23502">
    <property type="entry name" value="MAJOR FACILITATOR SUPERFAMILY"/>
    <property type="match status" value="1"/>
</dbReference>
<evidence type="ECO:0000259" key="11">
    <source>
        <dbReference type="PROSITE" id="PS50850"/>
    </source>
</evidence>
<feature type="transmembrane region" description="Helical" evidence="10">
    <location>
        <begin position="51"/>
        <end position="70"/>
    </location>
</feature>
<feature type="transmembrane region" description="Helical" evidence="10">
    <location>
        <begin position="420"/>
        <end position="441"/>
    </location>
</feature>
<evidence type="ECO:0000256" key="3">
    <source>
        <dbReference type="ARBA" id="ARBA00022475"/>
    </source>
</evidence>
<dbReference type="SUPFAM" id="SSF103473">
    <property type="entry name" value="MFS general substrate transporter"/>
    <property type="match status" value="1"/>
</dbReference>
<feature type="compositionally biased region" description="Polar residues" evidence="9">
    <location>
        <begin position="530"/>
        <end position="540"/>
    </location>
</feature>
<evidence type="ECO:0000256" key="5">
    <source>
        <dbReference type="ARBA" id="ARBA00022989"/>
    </source>
</evidence>
<feature type="transmembrane region" description="Helical" evidence="10">
    <location>
        <begin position="388"/>
        <end position="413"/>
    </location>
</feature>
<evidence type="ECO:0000313" key="13">
    <source>
        <dbReference type="Proteomes" id="UP000777438"/>
    </source>
</evidence>
<dbReference type="OrthoDB" id="6770063at2759"/>
<evidence type="ECO:0000256" key="4">
    <source>
        <dbReference type="ARBA" id="ARBA00022692"/>
    </source>
</evidence>
<name>A0A9P8VNM5_9HYPO</name>
<dbReference type="CDD" id="cd17323">
    <property type="entry name" value="MFS_Tpo1_MDR_like"/>
    <property type="match status" value="1"/>
</dbReference>
<feature type="transmembrane region" description="Helical" evidence="10">
    <location>
        <begin position="146"/>
        <end position="171"/>
    </location>
</feature>
<dbReference type="FunFam" id="1.20.1250.20:FF:000011">
    <property type="entry name" value="MFS multidrug transporter, putative"/>
    <property type="match status" value="1"/>
</dbReference>
<feature type="transmembrane region" description="Helical" evidence="10">
    <location>
        <begin position="178"/>
        <end position="197"/>
    </location>
</feature>
<gene>
    <name evidence="12" type="ORF">B0T10DRAFT_611884</name>
</gene>
<feature type="transmembrane region" description="Helical" evidence="10">
    <location>
        <begin position="209"/>
        <end position="228"/>
    </location>
</feature>
<feature type="transmembrane region" description="Helical" evidence="10">
    <location>
        <begin position="280"/>
        <end position="304"/>
    </location>
</feature>
<keyword evidence="5 10" id="KW-1133">Transmembrane helix</keyword>
<feature type="transmembrane region" description="Helical" evidence="10">
    <location>
        <begin position="461"/>
        <end position="479"/>
    </location>
</feature>
<evidence type="ECO:0000256" key="2">
    <source>
        <dbReference type="ARBA" id="ARBA00022448"/>
    </source>
</evidence>
<dbReference type="GO" id="GO:0005886">
    <property type="term" value="C:plasma membrane"/>
    <property type="evidence" value="ECO:0007669"/>
    <property type="project" value="UniProtKB-SubCell"/>
</dbReference>
<protein>
    <submittedName>
        <fullName evidence="12">Major facilitator superfamily domain-containing protein</fullName>
    </submittedName>
</protein>
<dbReference type="AlphaFoldDB" id="A0A9P8VNM5"/>
<feature type="region of interest" description="Disordered" evidence="9">
    <location>
        <begin position="493"/>
        <end position="540"/>
    </location>
</feature>
<comment type="similarity">
    <text evidence="8">Belongs to the major facilitator superfamily. DHA1 family. Polyamines/proton antiporter (TC 2.A.1.2.16) subfamily.</text>
</comment>
<dbReference type="InterPro" id="IPR011701">
    <property type="entry name" value="MFS"/>
</dbReference>
<keyword evidence="4 10" id="KW-0812">Transmembrane</keyword>
<dbReference type="Gene3D" id="1.20.1250.20">
    <property type="entry name" value="MFS general substrate transporter like domains"/>
    <property type="match status" value="1"/>
</dbReference>
<dbReference type="GO" id="GO:0022857">
    <property type="term" value="F:transmembrane transporter activity"/>
    <property type="evidence" value="ECO:0007669"/>
    <property type="project" value="InterPro"/>
</dbReference>
<feature type="transmembrane region" description="Helical" evidence="10">
    <location>
        <begin position="121"/>
        <end position="140"/>
    </location>
</feature>
<dbReference type="PANTHER" id="PTHR23502:SF186">
    <property type="entry name" value="MAJOR FACILITATOR SUPERFAMILY (MFS) PROFILE DOMAIN-CONTAINING PROTEIN"/>
    <property type="match status" value="1"/>
</dbReference>
<proteinExistence type="inferred from homology"/>
<organism evidence="12 13">
    <name type="scientific">Thelonectria olida</name>
    <dbReference type="NCBI Taxonomy" id="1576542"/>
    <lineage>
        <taxon>Eukaryota</taxon>
        <taxon>Fungi</taxon>
        <taxon>Dikarya</taxon>
        <taxon>Ascomycota</taxon>
        <taxon>Pezizomycotina</taxon>
        <taxon>Sordariomycetes</taxon>
        <taxon>Hypocreomycetidae</taxon>
        <taxon>Hypocreales</taxon>
        <taxon>Nectriaceae</taxon>
        <taxon>Thelonectria</taxon>
    </lineage>
</organism>
<accession>A0A9P8VNM5</accession>
<feature type="transmembrane region" description="Helical" evidence="10">
    <location>
        <begin position="363"/>
        <end position="382"/>
    </location>
</feature>
<dbReference type="Pfam" id="PF07690">
    <property type="entry name" value="MFS_1"/>
    <property type="match status" value="1"/>
</dbReference>
<sequence>MTVVTRVLSRAAAKPYRSAHIDPSIVHLNDSGYVDFAPDDVENPLNWSIPLRIYVTVVSVILVVNAAFASSCPSGSYQSISQHFNVSGEAAGLTVTLFLLGYVAGPLVFAPLSEFYGRRIIFWITFTLYLAFNFLCAFAPNFGSLLVGRFLTGTFVSSPLSNAPGVLADLWDPFSRGVAMAGFSCMVWVGPALGPLISGFLQLTENWRWGFYVIIWMGGGTALLMFTLPETYAPIILRNKARRIREAKVPGYENVKAPIEDTDRTITGVYKVALTRPWVILFDTISFICAIYLSFVYLLLYMLFSIYPIIFQRKRHWNSGVGQLPLIGAVIGALLGGVIVVMVSRRQAKKHRAGKVLTPEDRLILAMIGGIICPIAIFWFAWTGEYNSVPWIVPTIAGVFMCCGMMLIFVCYFNYIVDSYLMYAASAIAANTVARSAAGAAAPLFTDYMFEALGVGGGGSLLGGVATLLAIIPFVFYRYGERIRLNSKFAPTPALKKGSDDEETQQTGDDHTGRVLGSDAAFGEDPETAGSRSSSTIHEG</sequence>
<evidence type="ECO:0000313" key="12">
    <source>
        <dbReference type="EMBL" id="KAH6867310.1"/>
    </source>
</evidence>
<reference evidence="12 13" key="1">
    <citation type="journal article" date="2021" name="Nat. Commun.">
        <title>Genetic determinants of endophytism in the Arabidopsis root mycobiome.</title>
        <authorList>
            <person name="Mesny F."/>
            <person name="Miyauchi S."/>
            <person name="Thiergart T."/>
            <person name="Pickel B."/>
            <person name="Atanasova L."/>
            <person name="Karlsson M."/>
            <person name="Huettel B."/>
            <person name="Barry K.W."/>
            <person name="Haridas S."/>
            <person name="Chen C."/>
            <person name="Bauer D."/>
            <person name="Andreopoulos W."/>
            <person name="Pangilinan J."/>
            <person name="LaButti K."/>
            <person name="Riley R."/>
            <person name="Lipzen A."/>
            <person name="Clum A."/>
            <person name="Drula E."/>
            <person name="Henrissat B."/>
            <person name="Kohler A."/>
            <person name="Grigoriev I.V."/>
            <person name="Martin F.M."/>
            <person name="Hacquard S."/>
        </authorList>
    </citation>
    <scope>NUCLEOTIDE SEQUENCE [LARGE SCALE GENOMIC DNA]</scope>
    <source>
        <strain evidence="12 13">MPI-CAGE-CH-0241</strain>
    </source>
</reference>
<dbReference type="Proteomes" id="UP000777438">
    <property type="component" value="Unassembled WGS sequence"/>
</dbReference>
<keyword evidence="2" id="KW-0813">Transport</keyword>
<keyword evidence="7" id="KW-0325">Glycoprotein</keyword>
<feature type="transmembrane region" description="Helical" evidence="10">
    <location>
        <begin position="324"/>
        <end position="343"/>
    </location>
</feature>
<dbReference type="InterPro" id="IPR036259">
    <property type="entry name" value="MFS_trans_sf"/>
</dbReference>
<feature type="domain" description="Major facilitator superfamily (MFS) profile" evidence="11">
    <location>
        <begin position="51"/>
        <end position="482"/>
    </location>
</feature>
<evidence type="ECO:0000256" key="7">
    <source>
        <dbReference type="ARBA" id="ARBA00023180"/>
    </source>
</evidence>